<evidence type="ECO:0000313" key="3">
    <source>
        <dbReference type="Proteomes" id="UP000053105"/>
    </source>
</evidence>
<feature type="compositionally biased region" description="Basic and acidic residues" evidence="1">
    <location>
        <begin position="1"/>
        <end position="12"/>
    </location>
</feature>
<sequence length="66" mass="7854">MAEMFRRIDRTSSRQTTRARSKSRKRRRSTSPAARNHCWYHQRFGNRSMKCRAPCSWVSGNGEARH</sequence>
<dbReference type="AlphaFoldDB" id="A0A0N0BDK7"/>
<evidence type="ECO:0000256" key="1">
    <source>
        <dbReference type="SAM" id="MobiDB-lite"/>
    </source>
</evidence>
<accession>A0A0N0BDK7</accession>
<dbReference type="OrthoDB" id="6260718at2759"/>
<protein>
    <submittedName>
        <fullName evidence="2">Uncharacterized protein</fullName>
    </submittedName>
</protein>
<proteinExistence type="predicted"/>
<keyword evidence="3" id="KW-1185">Reference proteome</keyword>
<name>A0A0N0BDK7_9HYME</name>
<gene>
    <name evidence="2" type="ORF">WN51_05401</name>
</gene>
<feature type="compositionally biased region" description="Basic residues" evidence="1">
    <location>
        <begin position="17"/>
        <end position="29"/>
    </location>
</feature>
<organism evidence="2 3">
    <name type="scientific">Melipona quadrifasciata</name>
    <dbReference type="NCBI Taxonomy" id="166423"/>
    <lineage>
        <taxon>Eukaryota</taxon>
        <taxon>Metazoa</taxon>
        <taxon>Ecdysozoa</taxon>
        <taxon>Arthropoda</taxon>
        <taxon>Hexapoda</taxon>
        <taxon>Insecta</taxon>
        <taxon>Pterygota</taxon>
        <taxon>Neoptera</taxon>
        <taxon>Endopterygota</taxon>
        <taxon>Hymenoptera</taxon>
        <taxon>Apocrita</taxon>
        <taxon>Aculeata</taxon>
        <taxon>Apoidea</taxon>
        <taxon>Anthophila</taxon>
        <taxon>Apidae</taxon>
        <taxon>Melipona</taxon>
    </lineage>
</organism>
<feature type="region of interest" description="Disordered" evidence="1">
    <location>
        <begin position="1"/>
        <end position="36"/>
    </location>
</feature>
<reference evidence="2 3" key="1">
    <citation type="submission" date="2015-07" db="EMBL/GenBank/DDBJ databases">
        <title>The genome of Melipona quadrifasciata.</title>
        <authorList>
            <person name="Pan H."/>
            <person name="Kapheim K."/>
        </authorList>
    </citation>
    <scope>NUCLEOTIDE SEQUENCE [LARGE SCALE GENOMIC DNA]</scope>
    <source>
        <strain evidence="2">0111107301</strain>
        <tissue evidence="2">Whole body</tissue>
    </source>
</reference>
<evidence type="ECO:0000313" key="2">
    <source>
        <dbReference type="EMBL" id="KOX70604.1"/>
    </source>
</evidence>
<dbReference type="EMBL" id="KQ435857">
    <property type="protein sequence ID" value="KOX70604.1"/>
    <property type="molecule type" value="Genomic_DNA"/>
</dbReference>
<dbReference type="Proteomes" id="UP000053105">
    <property type="component" value="Unassembled WGS sequence"/>
</dbReference>